<comment type="caution">
    <text evidence="2">The sequence shown here is derived from an EMBL/GenBank/DDBJ whole genome shotgun (WGS) entry which is preliminary data.</text>
</comment>
<evidence type="ECO:0000313" key="3">
    <source>
        <dbReference type="Proteomes" id="UP001482620"/>
    </source>
</evidence>
<gene>
    <name evidence="2" type="ORF">ILYODFUR_028954</name>
</gene>
<reference evidence="2 3" key="1">
    <citation type="submission" date="2021-06" db="EMBL/GenBank/DDBJ databases">
        <authorList>
            <person name="Palmer J.M."/>
        </authorList>
    </citation>
    <scope>NUCLEOTIDE SEQUENCE [LARGE SCALE GENOMIC DNA]</scope>
    <source>
        <strain evidence="3">if_2019</strain>
        <tissue evidence="2">Muscle</tissue>
    </source>
</reference>
<proteinExistence type="predicted"/>
<dbReference type="Proteomes" id="UP001482620">
    <property type="component" value="Unassembled WGS sequence"/>
</dbReference>
<evidence type="ECO:0000256" key="1">
    <source>
        <dbReference type="SAM" id="MobiDB-lite"/>
    </source>
</evidence>
<name>A0ABV0U9D9_9TELE</name>
<evidence type="ECO:0000313" key="2">
    <source>
        <dbReference type="EMBL" id="MEQ2241789.1"/>
    </source>
</evidence>
<feature type="region of interest" description="Disordered" evidence="1">
    <location>
        <begin position="88"/>
        <end position="122"/>
    </location>
</feature>
<organism evidence="2 3">
    <name type="scientific">Ilyodon furcidens</name>
    <name type="common">goldbreast splitfin</name>
    <dbReference type="NCBI Taxonomy" id="33524"/>
    <lineage>
        <taxon>Eukaryota</taxon>
        <taxon>Metazoa</taxon>
        <taxon>Chordata</taxon>
        <taxon>Craniata</taxon>
        <taxon>Vertebrata</taxon>
        <taxon>Euteleostomi</taxon>
        <taxon>Actinopterygii</taxon>
        <taxon>Neopterygii</taxon>
        <taxon>Teleostei</taxon>
        <taxon>Neoteleostei</taxon>
        <taxon>Acanthomorphata</taxon>
        <taxon>Ovalentaria</taxon>
        <taxon>Atherinomorphae</taxon>
        <taxon>Cyprinodontiformes</taxon>
        <taxon>Goodeidae</taxon>
        <taxon>Ilyodon</taxon>
    </lineage>
</organism>
<protein>
    <submittedName>
        <fullName evidence="2">Uncharacterized protein</fullName>
    </submittedName>
</protein>
<accession>A0ABV0U9D9</accession>
<sequence length="122" mass="13789">MGQTHTRGPWLVACTRGQRPPPFPCNHTNTRHYRHCNDSPGRNTNQLRSTVTAQPTQMPVTHIQKKDTTFPPHTLQPLHATLQAVALLTQDNQRSSTPPSPPNHPAHQSMREKRVSRVTRPD</sequence>
<feature type="compositionally biased region" description="Basic and acidic residues" evidence="1">
    <location>
        <begin position="109"/>
        <end position="122"/>
    </location>
</feature>
<dbReference type="EMBL" id="JAHRIQ010061970">
    <property type="protein sequence ID" value="MEQ2241789.1"/>
    <property type="molecule type" value="Genomic_DNA"/>
</dbReference>
<keyword evidence="3" id="KW-1185">Reference proteome</keyword>